<dbReference type="EMBL" id="CAXAMM010010211">
    <property type="protein sequence ID" value="CAK9022596.1"/>
    <property type="molecule type" value="Genomic_DNA"/>
</dbReference>
<keyword evidence="4" id="KW-1185">Reference proteome</keyword>
<feature type="domain" description="DNA helicase Pif1-like DEAD-box helicase" evidence="2">
    <location>
        <begin position="18"/>
        <end position="145"/>
    </location>
</feature>
<dbReference type="Proteomes" id="UP001642464">
    <property type="component" value="Unassembled WGS sequence"/>
</dbReference>
<comment type="catalytic activity">
    <reaction evidence="1">
        <text>ATP + H2O = ADP + phosphate + H(+)</text>
        <dbReference type="Rhea" id="RHEA:13065"/>
        <dbReference type="ChEBI" id="CHEBI:15377"/>
        <dbReference type="ChEBI" id="CHEBI:15378"/>
        <dbReference type="ChEBI" id="CHEBI:30616"/>
        <dbReference type="ChEBI" id="CHEBI:43474"/>
        <dbReference type="ChEBI" id="CHEBI:456216"/>
        <dbReference type="EC" id="5.6.2.3"/>
    </reaction>
</comment>
<keyword evidence="1 3" id="KW-0347">Helicase</keyword>
<evidence type="ECO:0000259" key="2">
    <source>
        <dbReference type="Pfam" id="PF05970"/>
    </source>
</evidence>
<dbReference type="InterPro" id="IPR010285">
    <property type="entry name" value="DNA_helicase_pif1-like_DEAD"/>
</dbReference>
<dbReference type="InterPro" id="IPR027417">
    <property type="entry name" value="P-loop_NTPase"/>
</dbReference>
<dbReference type="EC" id="5.6.2.3" evidence="1"/>
<keyword evidence="1" id="KW-0227">DNA damage</keyword>
<protein>
    <recommendedName>
        <fullName evidence="1">ATP-dependent DNA helicase</fullName>
        <ecNumber evidence="1">5.6.2.3</ecNumber>
    </recommendedName>
</protein>
<keyword evidence="1" id="KW-0378">Hydrolase</keyword>
<dbReference type="PANTHER" id="PTHR47642">
    <property type="entry name" value="ATP-DEPENDENT DNA HELICASE"/>
    <property type="match status" value="1"/>
</dbReference>
<dbReference type="Gene3D" id="3.40.50.300">
    <property type="entry name" value="P-loop containing nucleotide triphosphate hydrolases"/>
    <property type="match status" value="1"/>
</dbReference>
<evidence type="ECO:0000313" key="3">
    <source>
        <dbReference type="EMBL" id="CAK9022596.1"/>
    </source>
</evidence>
<dbReference type="GO" id="GO:0004386">
    <property type="term" value="F:helicase activity"/>
    <property type="evidence" value="ECO:0007669"/>
    <property type="project" value="UniProtKB-KW"/>
</dbReference>
<dbReference type="SUPFAM" id="SSF52540">
    <property type="entry name" value="P-loop containing nucleoside triphosphate hydrolases"/>
    <property type="match status" value="2"/>
</dbReference>
<gene>
    <name evidence="3" type="ORF">SCF082_LOCUS15853</name>
</gene>
<organism evidence="3 4">
    <name type="scientific">Durusdinium trenchii</name>
    <dbReference type="NCBI Taxonomy" id="1381693"/>
    <lineage>
        <taxon>Eukaryota</taxon>
        <taxon>Sar</taxon>
        <taxon>Alveolata</taxon>
        <taxon>Dinophyceae</taxon>
        <taxon>Suessiales</taxon>
        <taxon>Symbiodiniaceae</taxon>
        <taxon>Durusdinium</taxon>
    </lineage>
</organism>
<dbReference type="Pfam" id="PF05970">
    <property type="entry name" value="PIF1"/>
    <property type="match status" value="1"/>
</dbReference>
<comment type="cofactor">
    <cofactor evidence="1">
        <name>Mg(2+)</name>
        <dbReference type="ChEBI" id="CHEBI:18420"/>
    </cofactor>
</comment>
<dbReference type="InterPro" id="IPR051055">
    <property type="entry name" value="PIF1_helicase"/>
</dbReference>
<evidence type="ECO:0000313" key="4">
    <source>
        <dbReference type="Proteomes" id="UP001642464"/>
    </source>
</evidence>
<accession>A0ABP0K7S3</accession>
<keyword evidence="1" id="KW-0067">ATP-binding</keyword>
<sequence>EPMLSRAVPPPRHDLILLGGPSTGKTHMALSLQNHFNPASTQQCAFMNSASRLVHGRTLHSAFHLPRDGWTASARALGKEKEALLATWKHAQVLALDEVSMIPADLFADAEFRSGQVKNASHIPWGGLTLLCSGDYMQLPPVAAASLAAPLVVDLVPDAAERGEPARQKDLAAVRGQALWQAIDSCIILDKPHRAHGPLQQFLTEMRAGLISDAAWGNLLQRRLPPHDPRTAARLLVERRSRWRPPPSRALLLACNVLNTLRILRTALLREDEPEFDNNAELLPHVLAFLPRGLIIHIPDRHFQQSALLSVGDCLLEPVTWDFAHRCTPAALAQFPADIGEALASAPLTVTRRQFPCTNALAATVYSLQGQTLEAMIADFARPPGMGRVRPSVADARYFAELSGYHMQDLVCKPLLAALAR</sequence>
<keyword evidence="1" id="KW-0233">DNA recombination</keyword>
<feature type="non-terminal residue" evidence="3">
    <location>
        <position position="1"/>
    </location>
</feature>
<reference evidence="3 4" key="1">
    <citation type="submission" date="2024-02" db="EMBL/GenBank/DDBJ databases">
        <authorList>
            <person name="Chen Y."/>
            <person name="Shah S."/>
            <person name="Dougan E. K."/>
            <person name="Thang M."/>
            <person name="Chan C."/>
        </authorList>
    </citation>
    <scope>NUCLEOTIDE SEQUENCE [LARGE SCALE GENOMIC DNA]</scope>
</reference>
<keyword evidence="1" id="KW-0234">DNA repair</keyword>
<keyword evidence="1" id="KW-0547">Nucleotide-binding</keyword>
<feature type="non-terminal residue" evidence="3">
    <location>
        <position position="421"/>
    </location>
</feature>
<comment type="similarity">
    <text evidence="1">Belongs to the helicase family.</text>
</comment>
<name>A0ABP0K7S3_9DINO</name>
<comment type="caution">
    <text evidence="3">The sequence shown here is derived from an EMBL/GenBank/DDBJ whole genome shotgun (WGS) entry which is preliminary data.</text>
</comment>
<proteinExistence type="inferred from homology"/>
<evidence type="ECO:0000256" key="1">
    <source>
        <dbReference type="RuleBase" id="RU363044"/>
    </source>
</evidence>